<evidence type="ECO:0008006" key="6">
    <source>
        <dbReference type="Google" id="ProtNLM"/>
    </source>
</evidence>
<accession>A0A9W9VQM3</accession>
<dbReference type="AlphaFoldDB" id="A0A9W9VQM3"/>
<dbReference type="CDD" id="cd12148">
    <property type="entry name" value="fungal_TF_MHR"/>
    <property type="match status" value="1"/>
</dbReference>
<evidence type="ECO:0000256" key="3">
    <source>
        <dbReference type="ARBA" id="ARBA00023242"/>
    </source>
</evidence>
<gene>
    <name evidence="4" type="ORF">N7509_010082</name>
</gene>
<dbReference type="GeneID" id="81373699"/>
<dbReference type="OrthoDB" id="5392779at2759"/>
<dbReference type="RefSeq" id="XP_056485339.1">
    <property type="nucleotide sequence ID" value="XM_056634719.1"/>
</dbReference>
<dbReference type="PANTHER" id="PTHR47840">
    <property type="entry name" value="ZN(II)2CYS6 TRANSCRIPTION FACTOR (EUROFUNG)-RELATED"/>
    <property type="match status" value="1"/>
</dbReference>
<dbReference type="PANTHER" id="PTHR47840:SF1">
    <property type="entry name" value="ZN(II)2CYS6 TRANSCRIPTION FACTOR (EUROFUNG)"/>
    <property type="match status" value="1"/>
</dbReference>
<dbReference type="EMBL" id="JAPZBU010000009">
    <property type="protein sequence ID" value="KAJ5387541.1"/>
    <property type="molecule type" value="Genomic_DNA"/>
</dbReference>
<sequence>MLYIATFLQHLHPGILEARNGSQEPLPTLMKRLAETAVKFVTTNDEFFGSIEALECVMMESTYHHNGGNLRRSWIANRRAMFIAQMMNLHQSESRAKYKVLDNGTNAHPQFMWFRIVSLDCNLCLMLGLTQGSFDQSMATGTAYRDDIPMGRLERMHCAFASRILERNESGLCANDFALTQSLDLELQQAGRSMPSKWWLMPNLDRVIDDPQALFF</sequence>
<evidence type="ECO:0000313" key="5">
    <source>
        <dbReference type="Proteomes" id="UP001147747"/>
    </source>
</evidence>
<keyword evidence="3" id="KW-0539">Nucleus</keyword>
<keyword evidence="1" id="KW-0805">Transcription regulation</keyword>
<proteinExistence type="predicted"/>
<evidence type="ECO:0000256" key="1">
    <source>
        <dbReference type="ARBA" id="ARBA00023015"/>
    </source>
</evidence>
<protein>
    <recommendedName>
        <fullName evidence="6">Transcription factor domain-containing protein</fullName>
    </recommendedName>
</protein>
<name>A0A9W9VQM3_9EURO</name>
<reference evidence="4" key="2">
    <citation type="journal article" date="2023" name="IMA Fungus">
        <title>Comparative genomic study of the Penicillium genus elucidates a diverse pangenome and 15 lateral gene transfer events.</title>
        <authorList>
            <person name="Petersen C."/>
            <person name="Sorensen T."/>
            <person name="Nielsen M.R."/>
            <person name="Sondergaard T.E."/>
            <person name="Sorensen J.L."/>
            <person name="Fitzpatrick D.A."/>
            <person name="Frisvad J.C."/>
            <person name="Nielsen K.L."/>
        </authorList>
    </citation>
    <scope>NUCLEOTIDE SEQUENCE</scope>
    <source>
        <strain evidence="4">IBT 29677</strain>
    </source>
</reference>
<reference evidence="4" key="1">
    <citation type="submission" date="2022-12" db="EMBL/GenBank/DDBJ databases">
        <authorList>
            <person name="Petersen C."/>
        </authorList>
    </citation>
    <scope>NUCLEOTIDE SEQUENCE</scope>
    <source>
        <strain evidence="4">IBT 29677</strain>
    </source>
</reference>
<comment type="caution">
    <text evidence="4">The sequence shown here is derived from an EMBL/GenBank/DDBJ whole genome shotgun (WGS) entry which is preliminary data.</text>
</comment>
<keyword evidence="5" id="KW-1185">Reference proteome</keyword>
<keyword evidence="2" id="KW-0804">Transcription</keyword>
<organism evidence="4 5">
    <name type="scientific">Penicillium cosmopolitanum</name>
    <dbReference type="NCBI Taxonomy" id="1131564"/>
    <lineage>
        <taxon>Eukaryota</taxon>
        <taxon>Fungi</taxon>
        <taxon>Dikarya</taxon>
        <taxon>Ascomycota</taxon>
        <taxon>Pezizomycotina</taxon>
        <taxon>Eurotiomycetes</taxon>
        <taxon>Eurotiomycetidae</taxon>
        <taxon>Eurotiales</taxon>
        <taxon>Aspergillaceae</taxon>
        <taxon>Penicillium</taxon>
    </lineage>
</organism>
<dbReference type="Proteomes" id="UP001147747">
    <property type="component" value="Unassembled WGS sequence"/>
</dbReference>
<evidence type="ECO:0000256" key="2">
    <source>
        <dbReference type="ARBA" id="ARBA00023163"/>
    </source>
</evidence>
<evidence type="ECO:0000313" key="4">
    <source>
        <dbReference type="EMBL" id="KAJ5387541.1"/>
    </source>
</evidence>